<dbReference type="EMBL" id="OCNK01000003">
    <property type="protein sequence ID" value="SOE00255.1"/>
    <property type="molecule type" value="Genomic_DNA"/>
</dbReference>
<accession>A0A286GXI0</accession>
<gene>
    <name evidence="2" type="ORF">SAMN06272739_2501</name>
</gene>
<organism evidence="2 3">
    <name type="scientific">Blastococcus haudaquaticus</name>
    <dbReference type="NCBI Taxonomy" id="1938745"/>
    <lineage>
        <taxon>Bacteria</taxon>
        <taxon>Bacillati</taxon>
        <taxon>Actinomycetota</taxon>
        <taxon>Actinomycetes</taxon>
        <taxon>Geodermatophilales</taxon>
        <taxon>Geodermatophilaceae</taxon>
        <taxon>Blastococcus</taxon>
    </lineage>
</organism>
<evidence type="ECO:0000313" key="2">
    <source>
        <dbReference type="EMBL" id="SOE00255.1"/>
    </source>
</evidence>
<keyword evidence="1" id="KW-0472">Membrane</keyword>
<dbReference type="Proteomes" id="UP000219482">
    <property type="component" value="Unassembled WGS sequence"/>
</dbReference>
<evidence type="ECO:0000256" key="1">
    <source>
        <dbReference type="SAM" id="Phobius"/>
    </source>
</evidence>
<protein>
    <submittedName>
        <fullName evidence="2">Uncharacterized protein</fullName>
    </submittedName>
</protein>
<keyword evidence="1" id="KW-0812">Transmembrane</keyword>
<evidence type="ECO:0000313" key="3">
    <source>
        <dbReference type="Proteomes" id="UP000219482"/>
    </source>
</evidence>
<keyword evidence="1" id="KW-1133">Transmembrane helix</keyword>
<feature type="transmembrane region" description="Helical" evidence="1">
    <location>
        <begin position="154"/>
        <end position="176"/>
    </location>
</feature>
<dbReference type="AlphaFoldDB" id="A0A286GXI0"/>
<proteinExistence type="predicted"/>
<sequence>MAFLRVGQPPLNRGVSMSAEPTRRTRSLGVLVVVCLAVLLSAVPGVASAATVTPFVDCYRANANGTITVVLGYTNPNTRNTAIPLGTRNSITPTKFQGAQPTVFKPGTQRGVFSITATQADMWANPRWVLDGNTLDQWSAGSVAQCSPSTPLPAIGNGTGLAVALLAGGAFGVFFVRRLRRRAAAAG</sequence>
<keyword evidence="3" id="KW-1185">Reference proteome</keyword>
<reference evidence="3" key="1">
    <citation type="submission" date="2017-09" db="EMBL/GenBank/DDBJ databases">
        <authorList>
            <person name="Varghese N."/>
            <person name="Submissions S."/>
        </authorList>
    </citation>
    <scope>NUCLEOTIDE SEQUENCE [LARGE SCALE GENOMIC DNA]</scope>
    <source>
        <strain evidence="3">DSM 44270</strain>
    </source>
</reference>
<name>A0A286GXI0_9ACTN</name>